<keyword evidence="1" id="KW-1133">Transmembrane helix</keyword>
<evidence type="ECO:0000256" key="1">
    <source>
        <dbReference type="SAM" id="Phobius"/>
    </source>
</evidence>
<keyword evidence="1" id="KW-0472">Membrane</keyword>
<organism evidence="2 3">
    <name type="scientific">Amniculicola lignicola CBS 123094</name>
    <dbReference type="NCBI Taxonomy" id="1392246"/>
    <lineage>
        <taxon>Eukaryota</taxon>
        <taxon>Fungi</taxon>
        <taxon>Dikarya</taxon>
        <taxon>Ascomycota</taxon>
        <taxon>Pezizomycotina</taxon>
        <taxon>Dothideomycetes</taxon>
        <taxon>Pleosporomycetidae</taxon>
        <taxon>Pleosporales</taxon>
        <taxon>Amniculicolaceae</taxon>
        <taxon>Amniculicola</taxon>
    </lineage>
</organism>
<dbReference type="AlphaFoldDB" id="A0A6A5X453"/>
<name>A0A6A5X453_9PLEO</name>
<evidence type="ECO:0000313" key="3">
    <source>
        <dbReference type="Proteomes" id="UP000799779"/>
    </source>
</evidence>
<reference evidence="2" key="1">
    <citation type="journal article" date="2020" name="Stud. Mycol.">
        <title>101 Dothideomycetes genomes: a test case for predicting lifestyles and emergence of pathogens.</title>
        <authorList>
            <person name="Haridas S."/>
            <person name="Albert R."/>
            <person name="Binder M."/>
            <person name="Bloem J."/>
            <person name="Labutti K."/>
            <person name="Salamov A."/>
            <person name="Andreopoulos B."/>
            <person name="Baker S."/>
            <person name="Barry K."/>
            <person name="Bills G."/>
            <person name="Bluhm B."/>
            <person name="Cannon C."/>
            <person name="Castanera R."/>
            <person name="Culley D."/>
            <person name="Daum C."/>
            <person name="Ezra D."/>
            <person name="Gonzalez J."/>
            <person name="Henrissat B."/>
            <person name="Kuo A."/>
            <person name="Liang C."/>
            <person name="Lipzen A."/>
            <person name="Lutzoni F."/>
            <person name="Magnuson J."/>
            <person name="Mondo S."/>
            <person name="Nolan M."/>
            <person name="Ohm R."/>
            <person name="Pangilinan J."/>
            <person name="Park H.-J."/>
            <person name="Ramirez L."/>
            <person name="Alfaro M."/>
            <person name="Sun H."/>
            <person name="Tritt A."/>
            <person name="Yoshinaga Y."/>
            <person name="Zwiers L.-H."/>
            <person name="Turgeon B."/>
            <person name="Goodwin S."/>
            <person name="Spatafora J."/>
            <person name="Crous P."/>
            <person name="Grigoriev I."/>
        </authorList>
    </citation>
    <scope>NUCLEOTIDE SEQUENCE</scope>
    <source>
        <strain evidence="2">CBS 123094</strain>
    </source>
</reference>
<sequence length="173" mass="19960">MKGLLSLGFLRFSFSPLPPLPTTAILTLALNCPTERLRKSMAWAGELGMADRCECSKHTEPRGAPSDDVRQMIGQLMGEMRQMREVQQQLFDRFQGPGTTNLQTTNGKGKLYNLNSEGAMYPQYELWNLFAYVFYFIALVYLLGIIYLFLRTLPNRPNIMQLWRDWRRAKIAD</sequence>
<dbReference type="Proteomes" id="UP000799779">
    <property type="component" value="Unassembled WGS sequence"/>
</dbReference>
<accession>A0A6A5X453</accession>
<protein>
    <submittedName>
        <fullName evidence="2">Uncharacterized protein</fullName>
    </submittedName>
</protein>
<evidence type="ECO:0000313" key="2">
    <source>
        <dbReference type="EMBL" id="KAF2007728.1"/>
    </source>
</evidence>
<keyword evidence="1" id="KW-0812">Transmembrane</keyword>
<dbReference type="EMBL" id="ML977556">
    <property type="protein sequence ID" value="KAF2007728.1"/>
    <property type="molecule type" value="Genomic_DNA"/>
</dbReference>
<feature type="transmembrane region" description="Helical" evidence="1">
    <location>
        <begin position="129"/>
        <end position="150"/>
    </location>
</feature>
<keyword evidence="3" id="KW-1185">Reference proteome</keyword>
<gene>
    <name evidence="2" type="ORF">P154DRAFT_558138</name>
</gene>
<proteinExistence type="predicted"/>